<accession>A0A096AGB2</accession>
<proteinExistence type="predicted"/>
<dbReference type="Proteomes" id="UP000029628">
    <property type="component" value="Unassembled WGS sequence"/>
</dbReference>
<dbReference type="AlphaFoldDB" id="A0A096AGB2"/>
<reference evidence="1 2" key="1">
    <citation type="submission" date="2014-07" db="EMBL/GenBank/DDBJ databases">
        <authorList>
            <person name="McCorrison J."/>
            <person name="Sanka R."/>
            <person name="Torralba M."/>
            <person name="Gillis M."/>
            <person name="Haft D.H."/>
            <person name="Methe B."/>
            <person name="Sutton G."/>
            <person name="Nelson K.E."/>
        </authorList>
    </citation>
    <scope>NUCLEOTIDE SEQUENCE [LARGE SCALE GENOMIC DNA]</scope>
    <source>
        <strain evidence="1 2">DNF00314</strain>
    </source>
</reference>
<evidence type="ECO:0000313" key="1">
    <source>
        <dbReference type="EMBL" id="KGF46178.1"/>
    </source>
</evidence>
<name>A0A096AGB2_9FIRM</name>
<protein>
    <recommendedName>
        <fullName evidence="3">Trimeric autotransporter adhesin YadA-like stalk domain-containing protein</fullName>
    </recommendedName>
</protein>
<feature type="non-terminal residue" evidence="1">
    <location>
        <position position="353"/>
    </location>
</feature>
<keyword evidence="2" id="KW-1185">Reference proteome</keyword>
<comment type="caution">
    <text evidence="1">The sequence shown here is derived from an EMBL/GenBank/DDBJ whole genome shotgun (WGS) entry which is preliminary data.</text>
</comment>
<feature type="non-terminal residue" evidence="1">
    <location>
        <position position="1"/>
    </location>
</feature>
<gene>
    <name evidence="1" type="ORF">HMPREF0872_08955</name>
</gene>
<evidence type="ECO:0000313" key="2">
    <source>
        <dbReference type="Proteomes" id="UP000029628"/>
    </source>
</evidence>
<organism evidence="1 2">
    <name type="scientific">Veillonella montpellierensis DNF00314</name>
    <dbReference type="NCBI Taxonomy" id="1401067"/>
    <lineage>
        <taxon>Bacteria</taxon>
        <taxon>Bacillati</taxon>
        <taxon>Bacillota</taxon>
        <taxon>Negativicutes</taxon>
        <taxon>Veillonellales</taxon>
        <taxon>Veillonellaceae</taxon>
        <taxon>Veillonella</taxon>
    </lineage>
</organism>
<dbReference type="eggNOG" id="COG5295">
    <property type="taxonomic scope" value="Bacteria"/>
</dbReference>
<sequence>KEEAVLGKKAVISGIAKNDLSNITDTGKKAITKLGTVVKAGTGITIDTPTVDATTGQTTYTVSANEQVESVTATTLKDDENLATVAPVTGNDGAANTKYGVSVSKQAVTAIAKASDISVANTTYQVTGDNGTVTLTYVDGNGKTIDGRQATITGIAKNDLSNITNGGKQVISNVAKDAVIVTSGSKNVTVTPDTSTDGKVTYAVSVKESNLAAGTNTTVTGTGTAKDPYKVNVTGDINNITSITNTKGSGAVSFDANGVTTFSGGQGATDKKVTVNGTTGTVSTGDTTVSTTGVVVKNDKKESKVDSTGATFIDDTAATNVTSTTIRVNGKKGDNNTVTGGVVIGNQSVTPSA</sequence>
<dbReference type="EMBL" id="JRNT01000062">
    <property type="protein sequence ID" value="KGF46178.1"/>
    <property type="molecule type" value="Genomic_DNA"/>
</dbReference>
<evidence type="ECO:0008006" key="3">
    <source>
        <dbReference type="Google" id="ProtNLM"/>
    </source>
</evidence>